<dbReference type="Pfam" id="PF05971">
    <property type="entry name" value="Methyltransf_10"/>
    <property type="match status" value="1"/>
</dbReference>
<organism evidence="7 8">
    <name type="scientific">Flammeovirga pectinis</name>
    <dbReference type="NCBI Taxonomy" id="2494373"/>
    <lineage>
        <taxon>Bacteria</taxon>
        <taxon>Pseudomonadati</taxon>
        <taxon>Bacteroidota</taxon>
        <taxon>Cytophagia</taxon>
        <taxon>Cytophagales</taxon>
        <taxon>Flammeovirgaceae</taxon>
        <taxon>Flammeovirga</taxon>
    </lineage>
</organism>
<keyword evidence="4 6" id="KW-0808">Transferase</keyword>
<comment type="similarity">
    <text evidence="6">Belongs to the methyltransferase superfamily. METTL16/RlmF family.</text>
</comment>
<evidence type="ECO:0000256" key="1">
    <source>
        <dbReference type="ARBA" id="ARBA00022490"/>
    </source>
</evidence>
<dbReference type="RefSeq" id="WP_126619841.1">
    <property type="nucleotide sequence ID" value="NZ_CP034563.1"/>
</dbReference>
<sequence>MHPNNLHIEGYDFEKLTKSYPKLKDFVIDGKAGRPTISFSNPEAVKSLNAALLKAYYKVNYWDIPEGYLCPPIPGRADYLLAIEDILDTTTDLKASMIKGLDLGTGANLIYPLIGKGMLDWRFVGTEVDDVAIENAVNLIKKNKINPKDISVRKQEDSKHILEGILRKEDRFAFCICNPPFHKSAKEALASSQRKVRNLTGKRTKKPKLNFGGQSTELWCEGGELAFIHQLIEESKDFGDQVIWFTTLVSKSSNMGAVQKFLRGVKPAESHIIDMGQGQKKSRFVAWTFNKELKK</sequence>
<evidence type="ECO:0000256" key="6">
    <source>
        <dbReference type="HAMAP-Rule" id="MF_01848"/>
    </source>
</evidence>
<dbReference type="InterPro" id="IPR016909">
    <property type="entry name" value="rRNA_lsu_MeTfrase_F"/>
</dbReference>
<dbReference type="PANTHER" id="PTHR13393:SF0">
    <property type="entry name" value="RNA N6-ADENOSINE-METHYLTRANSFERASE METTL16"/>
    <property type="match status" value="1"/>
</dbReference>
<evidence type="ECO:0000256" key="5">
    <source>
        <dbReference type="ARBA" id="ARBA00022691"/>
    </source>
</evidence>
<dbReference type="GO" id="GO:0052907">
    <property type="term" value="F:23S rRNA (adenine(1618)-N(6))-methyltransferase activity"/>
    <property type="evidence" value="ECO:0007669"/>
    <property type="project" value="UniProtKB-EC"/>
</dbReference>
<dbReference type="SUPFAM" id="SSF53335">
    <property type="entry name" value="S-adenosyl-L-methionine-dependent methyltransferases"/>
    <property type="match status" value="1"/>
</dbReference>
<reference evidence="7 8" key="1">
    <citation type="submission" date="2018-12" db="EMBL/GenBank/DDBJ databases">
        <title>Flammeovirga pectinis sp. nov., isolated from the gut of the Korean scallop, Patinopecten yessoensis.</title>
        <authorList>
            <person name="Bae J.-W."/>
            <person name="Jeong Y.-S."/>
            <person name="Kang W."/>
        </authorList>
    </citation>
    <scope>NUCLEOTIDE SEQUENCE [LARGE SCALE GENOMIC DNA]</scope>
    <source>
        <strain evidence="7 8">L12M1</strain>
    </source>
</reference>
<dbReference type="InterPro" id="IPR029063">
    <property type="entry name" value="SAM-dependent_MTases_sf"/>
</dbReference>
<dbReference type="PROSITE" id="PS00092">
    <property type="entry name" value="N6_MTASE"/>
    <property type="match status" value="1"/>
</dbReference>
<keyword evidence="8" id="KW-1185">Reference proteome</keyword>
<dbReference type="GO" id="GO:0003676">
    <property type="term" value="F:nucleic acid binding"/>
    <property type="evidence" value="ECO:0007669"/>
    <property type="project" value="InterPro"/>
</dbReference>
<dbReference type="GO" id="GO:0070475">
    <property type="term" value="P:rRNA base methylation"/>
    <property type="evidence" value="ECO:0007669"/>
    <property type="project" value="TreeGrafter"/>
</dbReference>
<dbReference type="AlphaFoldDB" id="A0A3Q9FQI9"/>
<dbReference type="GO" id="GO:0005737">
    <property type="term" value="C:cytoplasm"/>
    <property type="evidence" value="ECO:0007669"/>
    <property type="project" value="UniProtKB-SubCell"/>
</dbReference>
<dbReference type="Proteomes" id="UP000267268">
    <property type="component" value="Chromosome 2"/>
</dbReference>
<dbReference type="PIRSF" id="PIRSF029038">
    <property type="entry name" value="Mtase_YbiN_prd"/>
    <property type="match status" value="1"/>
</dbReference>
<name>A0A3Q9FQI9_9BACT</name>
<dbReference type="InterPro" id="IPR010286">
    <property type="entry name" value="METTL16/RlmF"/>
</dbReference>
<evidence type="ECO:0000256" key="2">
    <source>
        <dbReference type="ARBA" id="ARBA00022552"/>
    </source>
</evidence>
<dbReference type="NCBIfam" id="NF008725">
    <property type="entry name" value="PRK11727.1"/>
    <property type="match status" value="1"/>
</dbReference>
<dbReference type="PANTHER" id="PTHR13393">
    <property type="entry name" value="SAM-DEPENDENT METHYLTRANSFERASE"/>
    <property type="match status" value="1"/>
</dbReference>
<accession>A0A3Q9FQI9</accession>
<dbReference type="OrthoDB" id="1115728at2"/>
<evidence type="ECO:0000313" key="7">
    <source>
        <dbReference type="EMBL" id="AZQ65279.1"/>
    </source>
</evidence>
<dbReference type="CDD" id="cd02440">
    <property type="entry name" value="AdoMet_MTases"/>
    <property type="match status" value="1"/>
</dbReference>
<proteinExistence type="inferred from homology"/>
<evidence type="ECO:0000256" key="3">
    <source>
        <dbReference type="ARBA" id="ARBA00022603"/>
    </source>
</evidence>
<dbReference type="EMBL" id="CP034563">
    <property type="protein sequence ID" value="AZQ65279.1"/>
    <property type="molecule type" value="Genomic_DNA"/>
</dbReference>
<comment type="subcellular location">
    <subcellularLocation>
        <location evidence="6">Cytoplasm</location>
    </subcellularLocation>
</comment>
<keyword evidence="3 6" id="KW-0489">Methyltransferase</keyword>
<dbReference type="Gene3D" id="3.40.50.150">
    <property type="entry name" value="Vaccinia Virus protein VP39"/>
    <property type="match status" value="1"/>
</dbReference>
<keyword evidence="2 6" id="KW-0698">rRNA processing</keyword>
<evidence type="ECO:0000313" key="8">
    <source>
        <dbReference type="Proteomes" id="UP000267268"/>
    </source>
</evidence>
<keyword evidence="1 6" id="KW-0963">Cytoplasm</keyword>
<keyword evidence="5 6" id="KW-0949">S-adenosyl-L-methionine</keyword>
<evidence type="ECO:0000256" key="4">
    <source>
        <dbReference type="ARBA" id="ARBA00022679"/>
    </source>
</evidence>
<dbReference type="KEGG" id="fll:EI427_23990"/>
<dbReference type="InterPro" id="IPR002052">
    <property type="entry name" value="DNA_methylase_N6_adenine_CS"/>
</dbReference>
<comment type="function">
    <text evidence="6">Specifically methylates the adenine in position 1618 of 23S rRNA.</text>
</comment>
<gene>
    <name evidence="6 7" type="primary">rlmF</name>
    <name evidence="7" type="ORF">EI427_23990</name>
</gene>
<protein>
    <recommendedName>
        <fullName evidence="6">Ribosomal RNA large subunit methyltransferase F</fullName>
        <ecNumber evidence="6">2.1.1.181</ecNumber>
    </recommendedName>
    <alternativeName>
        <fullName evidence="6">23S rRNA mA1618 methyltransferase</fullName>
    </alternativeName>
    <alternativeName>
        <fullName evidence="6">rRNA adenine N-6-methyltransferase</fullName>
    </alternativeName>
</protein>
<comment type="catalytic activity">
    <reaction evidence="6">
        <text>adenosine(1618) in 23S rRNA + S-adenosyl-L-methionine = N(6)-methyladenosine(1618) in 23S rRNA + S-adenosyl-L-homocysteine + H(+)</text>
        <dbReference type="Rhea" id="RHEA:16497"/>
        <dbReference type="Rhea" id="RHEA-COMP:10229"/>
        <dbReference type="Rhea" id="RHEA-COMP:10231"/>
        <dbReference type="ChEBI" id="CHEBI:15378"/>
        <dbReference type="ChEBI" id="CHEBI:57856"/>
        <dbReference type="ChEBI" id="CHEBI:59789"/>
        <dbReference type="ChEBI" id="CHEBI:74411"/>
        <dbReference type="ChEBI" id="CHEBI:74449"/>
        <dbReference type="EC" id="2.1.1.181"/>
    </reaction>
</comment>
<dbReference type="EC" id="2.1.1.181" evidence="6"/>
<dbReference type="HAMAP" id="MF_01848">
    <property type="entry name" value="23SrRNA_methyltr_F"/>
    <property type="match status" value="1"/>
</dbReference>